<dbReference type="SMART" id="SM01149">
    <property type="entry name" value="DUF1237"/>
    <property type="match status" value="1"/>
</dbReference>
<dbReference type="InterPro" id="IPR008313">
    <property type="entry name" value="GH125"/>
</dbReference>
<dbReference type="SUPFAM" id="SSF48208">
    <property type="entry name" value="Six-hairpin glycosidases"/>
    <property type="match status" value="1"/>
</dbReference>
<accession>A0A0G4IAQ6</accession>
<dbReference type="AlphaFoldDB" id="A0A0G4IAQ6"/>
<feature type="region of interest" description="Disordered" evidence="1">
    <location>
        <begin position="62"/>
        <end position="81"/>
    </location>
</feature>
<evidence type="ECO:0000313" key="3">
    <source>
        <dbReference type="EMBL" id="CEM54277.1"/>
    </source>
</evidence>
<dbReference type="InterPro" id="IPR012341">
    <property type="entry name" value="6hp_glycosidase-like_sf"/>
</dbReference>
<evidence type="ECO:0000256" key="1">
    <source>
        <dbReference type="SAM" id="MobiDB-lite"/>
    </source>
</evidence>
<dbReference type="VEuPathDB" id="CryptoDB:Cvel_12655"/>
<organism evidence="3">
    <name type="scientific">Chromera velia CCMP2878</name>
    <dbReference type="NCBI Taxonomy" id="1169474"/>
    <lineage>
        <taxon>Eukaryota</taxon>
        <taxon>Sar</taxon>
        <taxon>Alveolata</taxon>
        <taxon>Colpodellida</taxon>
        <taxon>Chromeraceae</taxon>
        <taxon>Chromera</taxon>
    </lineage>
</organism>
<feature type="compositionally biased region" description="Pro residues" evidence="1">
    <location>
        <begin position="68"/>
        <end position="77"/>
    </location>
</feature>
<dbReference type="PANTHER" id="PTHR31047:SF0">
    <property type="entry name" value="MEIOTICALLY UP-REGULATED GENE 157 PROTEIN"/>
    <property type="match status" value="1"/>
</dbReference>
<dbReference type="EMBL" id="CDMZ01005772">
    <property type="protein sequence ID" value="CEM54277.1"/>
    <property type="molecule type" value="Genomic_DNA"/>
</dbReference>
<dbReference type="InterPro" id="IPR008928">
    <property type="entry name" value="6-hairpin_glycosidase_sf"/>
</dbReference>
<dbReference type="GO" id="GO:0005975">
    <property type="term" value="P:carbohydrate metabolic process"/>
    <property type="evidence" value="ECO:0007669"/>
    <property type="project" value="InterPro"/>
</dbReference>
<feature type="signal peptide" evidence="2">
    <location>
        <begin position="1"/>
        <end position="25"/>
    </location>
</feature>
<name>A0A0G4IAQ6_9ALVE</name>
<keyword evidence="2" id="KW-0732">Signal</keyword>
<dbReference type="PANTHER" id="PTHR31047">
    <property type="entry name" value="MEIOTICALLY UP-REGULATED GENE 157 PROTEIN"/>
    <property type="match status" value="1"/>
</dbReference>
<feature type="chain" id="PRO_5005192920" description="Glycoside hydrolase family 125 protein" evidence="2">
    <location>
        <begin position="26"/>
        <end position="577"/>
    </location>
</feature>
<gene>
    <name evidence="3" type="ORF">Cvel_12655</name>
</gene>
<evidence type="ECO:0008006" key="4">
    <source>
        <dbReference type="Google" id="ProtNLM"/>
    </source>
</evidence>
<evidence type="ECO:0000256" key="2">
    <source>
        <dbReference type="SAM" id="SignalP"/>
    </source>
</evidence>
<sequence>MTGWPSSVLIRLRQCICILVAGCLAEATQETAPPNFGDGISHGNRLSQGFDTPSENRNAKRSAIFVPSSPPLPPRVRPLPSERKFRSDSVESLVTFMEGNLANEEVAVLFSNCFPNTLDTTVAQASSNDTFIITGDIPALWLRDSLNQVWPYLPLVRDDPPLLDLFSGLLKRHLRSVLTDPYANAFNRGPTGEGHQTDTRTPPMRPEVFEGKFELDSLASVLRLSWGLWAQVRGRQEDFLAPENEPVALLWLQAVELILDTVEKQQKSSAEQEKEGATPYIFKRSQEGCDYPRADANRTGMVRSAFRPSDDQTKFDFLVPSNAMMAVELGHVAEMGRHGTALFYGDVERRMLLLSERSKKLGEEIRGGIDDFASVGTGGGRRLAFEVDGFGDANEMDDANLPSLLALPLLGFESSLYKATRDFVLSGANPYFFSGSVGSGVGSPHTPRDYIWPLGVVTEALTSENETEIFECLRTLLVSARETGLMHESFHKDDPGKFTRSHFAWANSAFGSLVLDLVVRFPQRMLKEKRETDGGWRHLVPPRSVSGYLEHVRQQLRGEGWGYSETRGAPLDVLVVE</sequence>
<feature type="compositionally biased region" description="Polar residues" evidence="1">
    <location>
        <begin position="44"/>
        <end position="56"/>
    </location>
</feature>
<dbReference type="Pfam" id="PF06824">
    <property type="entry name" value="Glyco_hydro_125"/>
    <property type="match status" value="1"/>
</dbReference>
<reference evidence="3" key="1">
    <citation type="submission" date="2014-11" db="EMBL/GenBank/DDBJ databases">
        <authorList>
            <person name="Otto D Thomas"/>
            <person name="Naeem Raeece"/>
        </authorList>
    </citation>
    <scope>NUCLEOTIDE SEQUENCE</scope>
</reference>
<dbReference type="Gene3D" id="1.50.10.10">
    <property type="match status" value="1"/>
</dbReference>
<protein>
    <recommendedName>
        <fullName evidence="4">Glycoside hydrolase family 125 protein</fullName>
    </recommendedName>
</protein>
<proteinExistence type="predicted"/>
<feature type="region of interest" description="Disordered" evidence="1">
    <location>
        <begin position="35"/>
        <end position="56"/>
    </location>
</feature>